<keyword evidence="9" id="KW-1185">Reference proteome</keyword>
<dbReference type="Pfam" id="PF00010">
    <property type="entry name" value="HLH"/>
    <property type="match status" value="1"/>
</dbReference>
<dbReference type="PANTHER" id="PTHR10328">
    <property type="entry name" value="PROTEIN MAX MYC-ASSOCIATED FACTOR X"/>
    <property type="match status" value="1"/>
</dbReference>
<evidence type="ECO:0000259" key="7">
    <source>
        <dbReference type="PROSITE" id="PS50888"/>
    </source>
</evidence>
<accession>A0A8H7V582</accession>
<dbReference type="GO" id="GO:0046983">
    <property type="term" value="F:protein dimerization activity"/>
    <property type="evidence" value="ECO:0007669"/>
    <property type="project" value="InterPro"/>
</dbReference>
<feature type="compositionally biased region" description="Low complexity" evidence="6">
    <location>
        <begin position="375"/>
        <end position="388"/>
    </location>
</feature>
<dbReference type="GO" id="GO:0045944">
    <property type="term" value="P:positive regulation of transcription by RNA polymerase II"/>
    <property type="evidence" value="ECO:0007669"/>
    <property type="project" value="TreeGrafter"/>
</dbReference>
<keyword evidence="2" id="KW-0238">DNA-binding</keyword>
<dbReference type="InterPro" id="IPR011598">
    <property type="entry name" value="bHLH_dom"/>
</dbReference>
<dbReference type="GO" id="GO:0003700">
    <property type="term" value="F:DNA-binding transcription factor activity"/>
    <property type="evidence" value="ECO:0007669"/>
    <property type="project" value="TreeGrafter"/>
</dbReference>
<dbReference type="GO" id="GO:0003677">
    <property type="term" value="F:DNA binding"/>
    <property type="evidence" value="ECO:0007669"/>
    <property type="project" value="UniProtKB-KW"/>
</dbReference>
<dbReference type="OrthoDB" id="8964853at2759"/>
<keyword evidence="3" id="KW-0010">Activator</keyword>
<dbReference type="SMART" id="SM00353">
    <property type="entry name" value="HLH"/>
    <property type="match status" value="1"/>
</dbReference>
<dbReference type="SUPFAM" id="SSF47459">
    <property type="entry name" value="HLH, helix-loop-helix DNA-binding domain"/>
    <property type="match status" value="1"/>
</dbReference>
<evidence type="ECO:0000256" key="6">
    <source>
        <dbReference type="SAM" id="MobiDB-lite"/>
    </source>
</evidence>
<name>A0A8H7V582_9FUNG</name>
<evidence type="ECO:0000256" key="1">
    <source>
        <dbReference type="ARBA" id="ARBA00023015"/>
    </source>
</evidence>
<keyword evidence="5" id="KW-0539">Nucleus</keyword>
<evidence type="ECO:0000313" key="8">
    <source>
        <dbReference type="EMBL" id="KAG2210606.1"/>
    </source>
</evidence>
<comment type="caution">
    <text evidence="8">The sequence shown here is derived from an EMBL/GenBank/DDBJ whole genome shotgun (WGS) entry which is preliminary data.</text>
</comment>
<evidence type="ECO:0000256" key="5">
    <source>
        <dbReference type="ARBA" id="ARBA00023242"/>
    </source>
</evidence>
<dbReference type="AlphaFoldDB" id="A0A8H7V582"/>
<evidence type="ECO:0000313" key="9">
    <source>
        <dbReference type="Proteomes" id="UP000650833"/>
    </source>
</evidence>
<dbReference type="GO" id="GO:0090575">
    <property type="term" value="C:RNA polymerase II transcription regulator complex"/>
    <property type="evidence" value="ECO:0007669"/>
    <property type="project" value="TreeGrafter"/>
</dbReference>
<dbReference type="PROSITE" id="PS50888">
    <property type="entry name" value="BHLH"/>
    <property type="match status" value="1"/>
</dbReference>
<dbReference type="PANTHER" id="PTHR10328:SF3">
    <property type="entry name" value="PROTEIN MAX"/>
    <property type="match status" value="1"/>
</dbReference>
<feature type="compositionally biased region" description="Basic residues" evidence="6">
    <location>
        <begin position="365"/>
        <end position="374"/>
    </location>
</feature>
<gene>
    <name evidence="8" type="ORF">INT46_005282</name>
</gene>
<sequence>MPSEKFRITTNGQSLRNPNNGFFGMTLSANMTLDESDVSAHNDRRSAHNALERQRREHLNVKFQQLAHALPALQTVRRPSKTMIVAKSLEFVSSSLKRETTFTSEIQKLRLENEKLRKQAEASSNQLKKQLPNQNEEPNVTVEATSVDASVDASAVVKKTNNDDSISETSTIIVKDEMKPSLKRKASISDPQLSPPPTPEAMRGNNKQHAVVIAMPAGHQQKKTKMVKQTKALPVTTATSIPNTMSMAQQLPVYVPVISSPTIMINTPAASLIDSPWSPIDDNRLHSSLLTYPPNNTNNNPTNNTPNYFDMTSPSSSNANMLYDLYADNIHPMLLAPYYIPSETTTTAVARTTNLYSNFSSANMNHHHHHHQQHHQQYQQQQPHQRQQSGNGHDFYLS</sequence>
<proteinExistence type="predicted"/>
<dbReference type="InterPro" id="IPR036638">
    <property type="entry name" value="HLH_DNA-bd_sf"/>
</dbReference>
<dbReference type="EMBL" id="JAEPRC010000080">
    <property type="protein sequence ID" value="KAG2210606.1"/>
    <property type="molecule type" value="Genomic_DNA"/>
</dbReference>
<evidence type="ECO:0000256" key="2">
    <source>
        <dbReference type="ARBA" id="ARBA00023125"/>
    </source>
</evidence>
<dbReference type="Gene3D" id="4.10.280.10">
    <property type="entry name" value="Helix-loop-helix DNA-binding domain"/>
    <property type="match status" value="1"/>
</dbReference>
<protein>
    <recommendedName>
        <fullName evidence="7">BHLH domain-containing protein</fullName>
    </recommendedName>
</protein>
<feature type="region of interest" description="Disordered" evidence="6">
    <location>
        <begin position="118"/>
        <end position="139"/>
    </location>
</feature>
<keyword evidence="4" id="KW-0804">Transcription</keyword>
<feature type="domain" description="BHLH" evidence="7">
    <location>
        <begin position="43"/>
        <end position="95"/>
    </location>
</feature>
<feature type="region of interest" description="Disordered" evidence="6">
    <location>
        <begin position="178"/>
        <end position="203"/>
    </location>
</feature>
<evidence type="ECO:0000256" key="3">
    <source>
        <dbReference type="ARBA" id="ARBA00023159"/>
    </source>
</evidence>
<reference evidence="8" key="1">
    <citation type="submission" date="2020-12" db="EMBL/GenBank/DDBJ databases">
        <title>Metabolic potential, ecology and presence of endohyphal bacteria is reflected in genomic diversity of Mucoromycotina.</title>
        <authorList>
            <person name="Muszewska A."/>
            <person name="Okrasinska A."/>
            <person name="Steczkiewicz K."/>
            <person name="Drgas O."/>
            <person name="Orlowska M."/>
            <person name="Perlinska-Lenart U."/>
            <person name="Aleksandrzak-Piekarczyk T."/>
            <person name="Szatraj K."/>
            <person name="Zielenkiewicz U."/>
            <person name="Pilsyk S."/>
            <person name="Malc E."/>
            <person name="Mieczkowski P."/>
            <person name="Kruszewska J.S."/>
            <person name="Biernat P."/>
            <person name="Pawlowska J."/>
        </authorList>
    </citation>
    <scope>NUCLEOTIDE SEQUENCE</scope>
    <source>
        <strain evidence="8">CBS 226.32</strain>
    </source>
</reference>
<keyword evidence="1" id="KW-0805">Transcription regulation</keyword>
<feature type="compositionally biased region" description="Polar residues" evidence="6">
    <location>
        <begin position="121"/>
        <end position="138"/>
    </location>
</feature>
<organism evidence="8 9">
    <name type="scientific">Mucor plumbeus</name>
    <dbReference type="NCBI Taxonomy" id="97098"/>
    <lineage>
        <taxon>Eukaryota</taxon>
        <taxon>Fungi</taxon>
        <taxon>Fungi incertae sedis</taxon>
        <taxon>Mucoromycota</taxon>
        <taxon>Mucoromycotina</taxon>
        <taxon>Mucoromycetes</taxon>
        <taxon>Mucorales</taxon>
        <taxon>Mucorineae</taxon>
        <taxon>Mucoraceae</taxon>
        <taxon>Mucor</taxon>
    </lineage>
</organism>
<evidence type="ECO:0000256" key="4">
    <source>
        <dbReference type="ARBA" id="ARBA00023163"/>
    </source>
</evidence>
<dbReference type="Proteomes" id="UP000650833">
    <property type="component" value="Unassembled WGS sequence"/>
</dbReference>
<feature type="region of interest" description="Disordered" evidence="6">
    <location>
        <begin position="360"/>
        <end position="398"/>
    </location>
</feature>